<protein>
    <submittedName>
        <fullName evidence="1">Uncharacterized protein</fullName>
    </submittedName>
</protein>
<evidence type="ECO:0000313" key="1">
    <source>
        <dbReference type="EMBL" id="KAG8073055.1"/>
    </source>
</evidence>
<name>A0A8J5SDQ6_ZIZPA</name>
<keyword evidence="2" id="KW-1185">Reference proteome</keyword>
<dbReference type="AlphaFoldDB" id="A0A8J5SDQ6"/>
<reference evidence="1" key="1">
    <citation type="journal article" date="2021" name="bioRxiv">
        <title>Whole Genome Assembly and Annotation of Northern Wild Rice, Zizania palustris L., Supports a Whole Genome Duplication in the Zizania Genus.</title>
        <authorList>
            <person name="Haas M."/>
            <person name="Kono T."/>
            <person name="Macchietto M."/>
            <person name="Millas R."/>
            <person name="McGilp L."/>
            <person name="Shao M."/>
            <person name="Duquette J."/>
            <person name="Hirsch C.N."/>
            <person name="Kimball J."/>
        </authorList>
    </citation>
    <scope>NUCLEOTIDE SEQUENCE</scope>
    <source>
        <tissue evidence="1">Fresh leaf tissue</tissue>
    </source>
</reference>
<evidence type="ECO:0000313" key="2">
    <source>
        <dbReference type="Proteomes" id="UP000729402"/>
    </source>
</evidence>
<accession>A0A8J5SDQ6</accession>
<organism evidence="1 2">
    <name type="scientific">Zizania palustris</name>
    <name type="common">Northern wild rice</name>
    <dbReference type="NCBI Taxonomy" id="103762"/>
    <lineage>
        <taxon>Eukaryota</taxon>
        <taxon>Viridiplantae</taxon>
        <taxon>Streptophyta</taxon>
        <taxon>Embryophyta</taxon>
        <taxon>Tracheophyta</taxon>
        <taxon>Spermatophyta</taxon>
        <taxon>Magnoliopsida</taxon>
        <taxon>Liliopsida</taxon>
        <taxon>Poales</taxon>
        <taxon>Poaceae</taxon>
        <taxon>BOP clade</taxon>
        <taxon>Oryzoideae</taxon>
        <taxon>Oryzeae</taxon>
        <taxon>Zizaniinae</taxon>
        <taxon>Zizania</taxon>
    </lineage>
</organism>
<gene>
    <name evidence="1" type="ORF">GUJ93_ZPchr0006g43287</name>
</gene>
<comment type="caution">
    <text evidence="1">The sequence shown here is derived from an EMBL/GenBank/DDBJ whole genome shotgun (WGS) entry which is preliminary data.</text>
</comment>
<reference evidence="1" key="2">
    <citation type="submission" date="2021-02" db="EMBL/GenBank/DDBJ databases">
        <authorList>
            <person name="Kimball J.A."/>
            <person name="Haas M.W."/>
            <person name="Macchietto M."/>
            <person name="Kono T."/>
            <person name="Duquette J."/>
            <person name="Shao M."/>
        </authorList>
    </citation>
    <scope>NUCLEOTIDE SEQUENCE</scope>
    <source>
        <tissue evidence="1">Fresh leaf tissue</tissue>
    </source>
</reference>
<dbReference type="Proteomes" id="UP000729402">
    <property type="component" value="Unassembled WGS sequence"/>
</dbReference>
<proteinExistence type="predicted"/>
<sequence>MPTAKYYKTKPKISTPSKAEGSILKEGLLPCLAGAAGPLEFKGRFVRLSFARLVKVVPSFTDLGGYQSKEGPFEGHRSDRSHHFEVLAPHFMKQLQHPLASH</sequence>
<dbReference type="EMBL" id="JAAALK010000283">
    <property type="protein sequence ID" value="KAG8073055.1"/>
    <property type="molecule type" value="Genomic_DNA"/>
</dbReference>